<dbReference type="InterPro" id="IPR017896">
    <property type="entry name" value="4Fe4S_Fe-S-bd"/>
</dbReference>
<keyword evidence="5" id="KW-0408">Iron</keyword>
<evidence type="ECO:0000313" key="8">
    <source>
        <dbReference type="EMBL" id="RDV84811.1"/>
    </source>
</evidence>
<dbReference type="InterPro" id="IPR051555">
    <property type="entry name" value="FDH_Electron_Transfer_Unit"/>
</dbReference>
<evidence type="ECO:0000259" key="7">
    <source>
        <dbReference type="PROSITE" id="PS51379"/>
    </source>
</evidence>
<keyword evidence="9" id="KW-1185">Reference proteome</keyword>
<dbReference type="OrthoDB" id="1722024at2"/>
<dbReference type="SUPFAM" id="SSF54862">
    <property type="entry name" value="4Fe-4S ferredoxins"/>
    <property type="match status" value="1"/>
</dbReference>
<protein>
    <submittedName>
        <fullName evidence="8">4Fe-4S dicluster domain-containing protein</fullName>
    </submittedName>
</protein>
<keyword evidence="2" id="KW-0004">4Fe-4S</keyword>
<dbReference type="PROSITE" id="PS00198">
    <property type="entry name" value="4FE4S_FER_1"/>
    <property type="match status" value="1"/>
</dbReference>
<dbReference type="GO" id="GO:0046872">
    <property type="term" value="F:metal ion binding"/>
    <property type="evidence" value="ECO:0007669"/>
    <property type="project" value="UniProtKB-KW"/>
</dbReference>
<dbReference type="GO" id="GO:0051539">
    <property type="term" value="F:4 iron, 4 sulfur cluster binding"/>
    <property type="evidence" value="ECO:0007669"/>
    <property type="project" value="UniProtKB-KW"/>
</dbReference>
<dbReference type="PROSITE" id="PS51379">
    <property type="entry name" value="4FE4S_FER_2"/>
    <property type="match status" value="2"/>
</dbReference>
<keyword evidence="6" id="KW-0411">Iron-sulfur</keyword>
<dbReference type="AlphaFoldDB" id="A0A3D8P8I2"/>
<evidence type="ECO:0000256" key="5">
    <source>
        <dbReference type="ARBA" id="ARBA00023004"/>
    </source>
</evidence>
<organism evidence="8 9">
    <name type="scientific">Ammonifex thiophilus</name>
    <dbReference type="NCBI Taxonomy" id="444093"/>
    <lineage>
        <taxon>Bacteria</taxon>
        <taxon>Bacillati</taxon>
        <taxon>Bacillota</taxon>
        <taxon>Clostridia</taxon>
        <taxon>Thermoanaerobacterales</taxon>
        <taxon>Thermoanaerobacteraceae</taxon>
        <taxon>Ammonifex</taxon>
    </lineage>
</organism>
<dbReference type="CDD" id="cd10561">
    <property type="entry name" value="HybA_like"/>
    <property type="match status" value="1"/>
</dbReference>
<dbReference type="Proteomes" id="UP000256329">
    <property type="component" value="Unassembled WGS sequence"/>
</dbReference>
<name>A0A3D8P8I2_9THEO</name>
<proteinExistence type="predicted"/>
<reference evidence="8 9" key="1">
    <citation type="submission" date="2018-08" db="EMBL/GenBank/DDBJ databases">
        <title>Form III RuBisCO-mediated autotrophy in Thermodesulfobium bacteria.</title>
        <authorList>
            <person name="Toshchakov S.V."/>
            <person name="Kublanov I.V."/>
            <person name="Frolov E."/>
            <person name="Bonch-Osmolovskaya E.A."/>
            <person name="Tourova T.P."/>
            <person name="Chernych N.A."/>
            <person name="Lebedinsky A.V."/>
        </authorList>
    </citation>
    <scope>NUCLEOTIDE SEQUENCE [LARGE SCALE GENOMIC DNA]</scope>
    <source>
        <strain evidence="8 9">SR</strain>
    </source>
</reference>
<evidence type="ECO:0000256" key="3">
    <source>
        <dbReference type="ARBA" id="ARBA00022723"/>
    </source>
</evidence>
<dbReference type="RefSeq" id="WP_115791805.1">
    <property type="nucleotide sequence ID" value="NZ_QSLN01000001.1"/>
</dbReference>
<dbReference type="InterPro" id="IPR017900">
    <property type="entry name" value="4Fe4S_Fe_S_CS"/>
</dbReference>
<dbReference type="GO" id="GO:0030313">
    <property type="term" value="C:cell envelope"/>
    <property type="evidence" value="ECO:0007669"/>
    <property type="project" value="UniProtKB-SubCell"/>
</dbReference>
<evidence type="ECO:0000256" key="2">
    <source>
        <dbReference type="ARBA" id="ARBA00022485"/>
    </source>
</evidence>
<accession>A0A3D8P8I2</accession>
<evidence type="ECO:0000256" key="4">
    <source>
        <dbReference type="ARBA" id="ARBA00022737"/>
    </source>
</evidence>
<keyword evidence="4" id="KW-0677">Repeat</keyword>
<evidence type="ECO:0000256" key="6">
    <source>
        <dbReference type="ARBA" id="ARBA00023014"/>
    </source>
</evidence>
<dbReference type="PANTHER" id="PTHR43545">
    <property type="entry name" value="FORMATE DEHYDROGENASE, NITRATE-INDUCIBLE, IRON-SULFUR SUBUNIT"/>
    <property type="match status" value="1"/>
</dbReference>
<evidence type="ECO:0000313" key="9">
    <source>
        <dbReference type="Proteomes" id="UP000256329"/>
    </source>
</evidence>
<comment type="caution">
    <text evidence="8">The sequence shown here is derived from an EMBL/GenBank/DDBJ whole genome shotgun (WGS) entry which is preliminary data.</text>
</comment>
<feature type="domain" description="4Fe-4S ferredoxin-type" evidence="7">
    <location>
        <begin position="2"/>
        <end position="32"/>
    </location>
</feature>
<dbReference type="PANTHER" id="PTHR43545:SF4">
    <property type="entry name" value="IRON-SULFUR PROTEIN"/>
    <property type="match status" value="1"/>
</dbReference>
<feature type="domain" description="4Fe-4S ferredoxin-type" evidence="7">
    <location>
        <begin position="92"/>
        <end position="121"/>
    </location>
</feature>
<dbReference type="EMBL" id="QSLN01000001">
    <property type="protein sequence ID" value="RDV84811.1"/>
    <property type="molecule type" value="Genomic_DNA"/>
</dbReference>
<dbReference type="Gene3D" id="3.30.70.20">
    <property type="match status" value="2"/>
</dbReference>
<dbReference type="Pfam" id="PF13247">
    <property type="entry name" value="Fer4_11"/>
    <property type="match status" value="1"/>
</dbReference>
<sequence length="253" mass="28083">MKGVLVDITRCVGCGSCVVACKLYNNLPWSNAPHLGKDAVLTADNWTVVKEFDVSKGKESVWRFVKEQCFHCLEPACASACFAAAFRKTPEGPVIYNERVCVGCRYCMIACPFSIPKYEWQARFPRVQKCQMCFYRVKDGEMPACVSVCPAGALKFGDRDALLKEAKERIAQNPGRYVNHVYGEKEYGGTCWLYLSDVPFEQLGFRTHVSTESIPHVSERVTKWTLPVAGGWAAVLTALYLATKGSGGAEKSH</sequence>
<comment type="subcellular location">
    <subcellularLocation>
        <location evidence="1">Cell envelope</location>
    </subcellularLocation>
</comment>
<keyword evidence="3" id="KW-0479">Metal-binding</keyword>
<evidence type="ECO:0000256" key="1">
    <source>
        <dbReference type="ARBA" id="ARBA00004196"/>
    </source>
</evidence>
<gene>
    <name evidence="8" type="ORF">DXX99_01865</name>
</gene>